<dbReference type="EMBL" id="VMNH01000021">
    <property type="protein sequence ID" value="TVO71465.1"/>
    <property type="molecule type" value="Genomic_DNA"/>
</dbReference>
<accession>A0A557S205</accession>
<name>A0A557S205_9GAMM</name>
<dbReference type="SUPFAM" id="SSF58104">
    <property type="entry name" value="Methyl-accepting chemotaxis protein (MCP) signaling domain"/>
    <property type="match status" value="1"/>
</dbReference>
<gene>
    <name evidence="2" type="ORF">FHP88_14185</name>
</gene>
<feature type="coiled-coil region" evidence="1">
    <location>
        <begin position="136"/>
        <end position="190"/>
    </location>
</feature>
<evidence type="ECO:0000313" key="3">
    <source>
        <dbReference type="Proteomes" id="UP000316649"/>
    </source>
</evidence>
<organism evidence="2 3">
    <name type="scientific">Sedimenticola selenatireducens</name>
    <dbReference type="NCBI Taxonomy" id="191960"/>
    <lineage>
        <taxon>Bacteria</taxon>
        <taxon>Pseudomonadati</taxon>
        <taxon>Pseudomonadota</taxon>
        <taxon>Gammaproteobacteria</taxon>
        <taxon>Chromatiales</taxon>
        <taxon>Sedimenticolaceae</taxon>
        <taxon>Sedimenticola</taxon>
    </lineage>
</organism>
<dbReference type="RefSeq" id="WP_144359750.1">
    <property type="nucleotide sequence ID" value="NZ_VMNH01000021.1"/>
</dbReference>
<evidence type="ECO:0000313" key="2">
    <source>
        <dbReference type="EMBL" id="TVO71465.1"/>
    </source>
</evidence>
<proteinExistence type="predicted"/>
<comment type="caution">
    <text evidence="2">The sequence shown here is derived from an EMBL/GenBank/DDBJ whole genome shotgun (WGS) entry which is preliminary data.</text>
</comment>
<sequence>MMRKNTDEIEKLYQRIVLLHQDVDTIRQPLLNIKSIIDEMKKLLDLPDTIAKDLKKLRTVILALNEITQLLEWVPGQLGSACKAAHNLLSPLVSPTNKGVLDKMIKTTEDMDKMASRIKQYLEKVEPLVNKGLEELNALRGRVISLEEKLAELVEHYKRIPPSADTVACVHEINHALDQLDQSVQEIKNQFNKAIQPLVMVLQTIKNTLDPIADLAQKITQLLKQIDIKPINDLIRQVNQCRKKIEDFRKKVVSKVEAVVKAAFKRFGIDIDAVDKLIRGLIDSVLKPIRKFIDQICDSINGMLEQLTRMIDGMLPVDQLKQIIATLETWRDKLECELDKLAGSTCKSVLKVWRC</sequence>
<reference evidence="2 3" key="1">
    <citation type="submission" date="2019-07" db="EMBL/GenBank/DDBJ databases">
        <title>The pathways for chlorine oxyanion respiration interact through the shared metabolite chlorate.</title>
        <authorList>
            <person name="Barnum T.P."/>
            <person name="Cheng Y."/>
            <person name="Hill K.A."/>
            <person name="Lucas L.N."/>
            <person name="Carlson H.K."/>
            <person name="Coates J.D."/>
        </authorList>
    </citation>
    <scope>NUCLEOTIDE SEQUENCE [LARGE SCALE GENOMIC DNA]</scope>
    <source>
        <strain evidence="2 3">BK-1</strain>
    </source>
</reference>
<protein>
    <submittedName>
        <fullName evidence="2">Uncharacterized protein</fullName>
    </submittedName>
</protein>
<dbReference type="AlphaFoldDB" id="A0A557S205"/>
<dbReference type="Gene3D" id="1.20.58.60">
    <property type="match status" value="1"/>
</dbReference>
<dbReference type="Proteomes" id="UP000316649">
    <property type="component" value="Unassembled WGS sequence"/>
</dbReference>
<evidence type="ECO:0000256" key="1">
    <source>
        <dbReference type="SAM" id="Coils"/>
    </source>
</evidence>
<keyword evidence="3" id="KW-1185">Reference proteome</keyword>
<keyword evidence="1" id="KW-0175">Coiled coil</keyword>